<organism evidence="3 4">
    <name type="scientific">Ephemerocybe angulata</name>
    <dbReference type="NCBI Taxonomy" id="980116"/>
    <lineage>
        <taxon>Eukaryota</taxon>
        <taxon>Fungi</taxon>
        <taxon>Dikarya</taxon>
        <taxon>Basidiomycota</taxon>
        <taxon>Agaricomycotina</taxon>
        <taxon>Agaricomycetes</taxon>
        <taxon>Agaricomycetidae</taxon>
        <taxon>Agaricales</taxon>
        <taxon>Agaricineae</taxon>
        <taxon>Psathyrellaceae</taxon>
        <taxon>Ephemerocybe</taxon>
    </lineage>
</organism>
<protein>
    <submittedName>
        <fullName evidence="3">Uncharacterized protein</fullName>
    </submittedName>
</protein>
<evidence type="ECO:0000313" key="3">
    <source>
        <dbReference type="EMBL" id="KAF6746414.1"/>
    </source>
</evidence>
<name>A0A8H6HGK0_9AGAR</name>
<feature type="region of interest" description="Disordered" evidence="1">
    <location>
        <begin position="322"/>
        <end position="368"/>
    </location>
</feature>
<keyword evidence="4" id="KW-1185">Reference proteome</keyword>
<dbReference type="Proteomes" id="UP000521943">
    <property type="component" value="Unassembled WGS sequence"/>
</dbReference>
<reference evidence="3 4" key="1">
    <citation type="submission" date="2020-07" db="EMBL/GenBank/DDBJ databases">
        <title>Comparative genomics of pyrophilous fungi reveals a link between fire events and developmental genes.</title>
        <authorList>
            <consortium name="DOE Joint Genome Institute"/>
            <person name="Steindorff A.S."/>
            <person name="Carver A."/>
            <person name="Calhoun S."/>
            <person name="Stillman K."/>
            <person name="Liu H."/>
            <person name="Lipzen A."/>
            <person name="Pangilinan J."/>
            <person name="Labutti K."/>
            <person name="Bruns T.D."/>
            <person name="Grigoriev I.V."/>
        </authorList>
    </citation>
    <scope>NUCLEOTIDE SEQUENCE [LARGE SCALE GENOMIC DNA]</scope>
    <source>
        <strain evidence="3 4">CBS 144469</strain>
    </source>
</reference>
<feature type="region of interest" description="Disordered" evidence="1">
    <location>
        <begin position="182"/>
        <end position="267"/>
    </location>
</feature>
<evidence type="ECO:0000256" key="1">
    <source>
        <dbReference type="SAM" id="MobiDB-lite"/>
    </source>
</evidence>
<keyword evidence="2" id="KW-0472">Membrane</keyword>
<feature type="compositionally biased region" description="Low complexity" evidence="1">
    <location>
        <begin position="322"/>
        <end position="333"/>
    </location>
</feature>
<comment type="caution">
    <text evidence="3">The sequence shown here is derived from an EMBL/GenBank/DDBJ whole genome shotgun (WGS) entry which is preliminary data.</text>
</comment>
<keyword evidence="2" id="KW-1133">Transmembrane helix</keyword>
<gene>
    <name evidence="3" type="ORF">DFP72DRAFT_1076423</name>
</gene>
<feature type="compositionally biased region" description="Gly residues" evidence="1">
    <location>
        <begin position="357"/>
        <end position="368"/>
    </location>
</feature>
<evidence type="ECO:0000256" key="2">
    <source>
        <dbReference type="SAM" id="Phobius"/>
    </source>
</evidence>
<evidence type="ECO:0000313" key="4">
    <source>
        <dbReference type="Proteomes" id="UP000521943"/>
    </source>
</evidence>
<accession>A0A8H6HGK0</accession>
<dbReference type="EMBL" id="JACGCI010000093">
    <property type="protein sequence ID" value="KAF6746414.1"/>
    <property type="molecule type" value="Genomic_DNA"/>
</dbReference>
<dbReference type="AlphaFoldDB" id="A0A8H6HGK0"/>
<proteinExistence type="predicted"/>
<feature type="transmembrane region" description="Helical" evidence="2">
    <location>
        <begin position="41"/>
        <end position="60"/>
    </location>
</feature>
<feature type="compositionally biased region" description="Acidic residues" evidence="1">
    <location>
        <begin position="334"/>
        <end position="344"/>
    </location>
</feature>
<sequence>MNSVYNWQRSIASSWYGLISTPQKVSSESATALIRNQSPNMLLQAVFLSVGVLSALGAIMSPSGPIIRSRQDGVTTTIPPTKCVLETPPPGITLPHYTPCPSDGSTEAPCPTLSCPGCGDSAYITQVATASECPTCTCVPYSPIECPTYSCYCGSSGYPTQVSTGTECPTCACVPYTTTSDPYTTTTPGDPGTTTSSDSYATTTTPDPETTTPDPNTTSDPYTRRGPDTTTPDPYTTTTPAPDTTTTPDTTTSDGSETSTPAPADTCAPYTCPVGCPISWRPTVTSIGVDCPVCGCAEPSTTYSVGFPPDTTTTKWFPWDTTTEWSPWSTPAEPEGETETESESESTTTTSYSTPMGGYGGYGPTATA</sequence>
<feature type="compositionally biased region" description="Low complexity" evidence="1">
    <location>
        <begin position="228"/>
        <end position="261"/>
    </location>
</feature>
<feature type="compositionally biased region" description="Low complexity" evidence="1">
    <location>
        <begin position="345"/>
        <end position="356"/>
    </location>
</feature>
<keyword evidence="2" id="KW-0812">Transmembrane</keyword>
<feature type="compositionally biased region" description="Low complexity" evidence="1">
    <location>
        <begin position="182"/>
        <end position="221"/>
    </location>
</feature>